<dbReference type="AlphaFoldDB" id="A0A5A9GY97"/>
<keyword evidence="3" id="KW-1133">Transmembrane helix</keyword>
<keyword evidence="1" id="KW-0175">Coiled coil</keyword>
<dbReference type="InterPro" id="IPR006668">
    <property type="entry name" value="Mg_transptr_MgtE_intracell_dom"/>
</dbReference>
<protein>
    <recommendedName>
        <fullName evidence="4">Magnesium transporter MgtE intracellular domain-containing protein</fullName>
    </recommendedName>
</protein>
<accession>A0A5A9GY97</accession>
<evidence type="ECO:0000256" key="1">
    <source>
        <dbReference type="SAM" id="Coils"/>
    </source>
</evidence>
<evidence type="ECO:0000259" key="4">
    <source>
        <dbReference type="Pfam" id="PF03448"/>
    </source>
</evidence>
<dbReference type="OrthoDB" id="9791432at2"/>
<gene>
    <name evidence="5" type="ORF">FZ942_05505</name>
</gene>
<keyword evidence="3" id="KW-0812">Transmembrane</keyword>
<feature type="domain" description="Magnesium transporter MgtE intracellular" evidence="4">
    <location>
        <begin position="255"/>
        <end position="310"/>
    </location>
</feature>
<evidence type="ECO:0000256" key="2">
    <source>
        <dbReference type="SAM" id="MobiDB-lite"/>
    </source>
</evidence>
<feature type="compositionally biased region" description="Low complexity" evidence="2">
    <location>
        <begin position="169"/>
        <end position="184"/>
    </location>
</feature>
<dbReference type="Proteomes" id="UP000324927">
    <property type="component" value="Unassembled WGS sequence"/>
</dbReference>
<keyword evidence="3" id="KW-0472">Membrane</keyword>
<organism evidence="5 6">
    <name type="scientific">Azospirillum lipoferum</name>
    <dbReference type="NCBI Taxonomy" id="193"/>
    <lineage>
        <taxon>Bacteria</taxon>
        <taxon>Pseudomonadati</taxon>
        <taxon>Pseudomonadota</taxon>
        <taxon>Alphaproteobacteria</taxon>
        <taxon>Rhodospirillales</taxon>
        <taxon>Azospirillaceae</taxon>
        <taxon>Azospirillum</taxon>
    </lineage>
</organism>
<dbReference type="EMBL" id="VTTN01000001">
    <property type="protein sequence ID" value="KAA0598534.1"/>
    <property type="molecule type" value="Genomic_DNA"/>
</dbReference>
<feature type="region of interest" description="Disordered" evidence="2">
    <location>
        <begin position="49"/>
        <end position="72"/>
    </location>
</feature>
<comment type="caution">
    <text evidence="5">The sequence shown here is derived from an EMBL/GenBank/DDBJ whole genome shotgun (WGS) entry which is preliminary data.</text>
</comment>
<evidence type="ECO:0000313" key="6">
    <source>
        <dbReference type="Proteomes" id="UP000324927"/>
    </source>
</evidence>
<reference evidence="5 6" key="1">
    <citation type="submission" date="2019-08" db="EMBL/GenBank/DDBJ databases">
        <authorList>
            <person name="Grouzdev D."/>
            <person name="Tikhonova E."/>
            <person name="Kravchenko I."/>
        </authorList>
    </citation>
    <scope>NUCLEOTIDE SEQUENCE [LARGE SCALE GENOMIC DNA]</scope>
    <source>
        <strain evidence="5 6">59b</strain>
    </source>
</reference>
<proteinExistence type="predicted"/>
<dbReference type="SUPFAM" id="SSF158791">
    <property type="entry name" value="MgtE N-terminal domain-like"/>
    <property type="match status" value="1"/>
</dbReference>
<feature type="compositionally biased region" description="Basic residues" evidence="2">
    <location>
        <begin position="59"/>
        <end position="71"/>
    </location>
</feature>
<name>A0A5A9GY97_AZOLI</name>
<keyword evidence="6" id="KW-1185">Reference proteome</keyword>
<dbReference type="Pfam" id="PF03448">
    <property type="entry name" value="MgtE_N"/>
    <property type="match status" value="1"/>
</dbReference>
<feature type="compositionally biased region" description="Low complexity" evidence="2">
    <location>
        <begin position="49"/>
        <end position="58"/>
    </location>
</feature>
<sequence>MSMRTSDGKPAAAGNEAKVVIRPAGAAPTGVRTSPTLAAQQAQLPAVRTAAGKVPAKASAKKGKAKARKPATPRVPLTERLRARLRGFRFRLLPLTIFVAVMMLGVRVGDLWRLATHDARLPDFPVSLAQGPQSSTPATPPNQMPGQMPSATTKPAGKEAPPAPGGSSGPANAPAANAPLAPLGPIDNQELLQHFAERRAEIERRTKEMEQREALLAAAEKRIDQKVAEMEKTKSDIQKLMAQGDEKQSAQLESLVKIYETMKPKEAARIFEELDMPVLLGVIQKMKEQKTAPILAAMDPVKAKEVTAALVERRVPLTATVTAPK</sequence>
<feature type="coiled-coil region" evidence="1">
    <location>
        <begin position="192"/>
        <end position="243"/>
    </location>
</feature>
<evidence type="ECO:0000313" key="5">
    <source>
        <dbReference type="EMBL" id="KAA0598534.1"/>
    </source>
</evidence>
<evidence type="ECO:0000256" key="3">
    <source>
        <dbReference type="SAM" id="Phobius"/>
    </source>
</evidence>
<feature type="transmembrane region" description="Helical" evidence="3">
    <location>
        <begin position="92"/>
        <end position="112"/>
    </location>
</feature>
<feature type="region of interest" description="Disordered" evidence="2">
    <location>
        <begin position="125"/>
        <end position="184"/>
    </location>
</feature>